<gene>
    <name evidence="1" type="ORF">ACHAWO_007438</name>
</gene>
<reference evidence="1 2" key="1">
    <citation type="submission" date="2024-10" db="EMBL/GenBank/DDBJ databases">
        <title>Updated reference genomes for cyclostephanoid diatoms.</title>
        <authorList>
            <person name="Roberts W.R."/>
            <person name="Alverson A.J."/>
        </authorList>
    </citation>
    <scope>NUCLEOTIDE SEQUENCE [LARGE SCALE GENOMIC DNA]</scope>
    <source>
        <strain evidence="1 2">AJA010-31</strain>
    </source>
</reference>
<accession>A0ABD3PHD8</accession>
<comment type="caution">
    <text evidence="1">The sequence shown here is derived from an EMBL/GenBank/DDBJ whole genome shotgun (WGS) entry which is preliminary data.</text>
</comment>
<keyword evidence="2" id="KW-1185">Reference proteome</keyword>
<evidence type="ECO:0000313" key="2">
    <source>
        <dbReference type="Proteomes" id="UP001530400"/>
    </source>
</evidence>
<proteinExistence type="predicted"/>
<sequence>MARNYMNLTMASSWHINRLMNGFSNLWIKEDTIYVEEPPEHNPPKPSWQMIDDPEEMQEWLRKQNKRHLNQMHVKERPPTRVEFQKILAERATSEIALGILEGTLNPTTLGQDESAKQFIRGLSRRNEEKILTTPRRMSTKEFQEAMRVTHEDTSSSASGLHYTTLWKAVAEDDKLSEIHSIMISLPFMYGFVCN</sequence>
<dbReference type="AlphaFoldDB" id="A0ABD3PHD8"/>
<name>A0ABD3PHD8_9STRA</name>
<protein>
    <submittedName>
        <fullName evidence="1">Uncharacterized protein</fullName>
    </submittedName>
</protein>
<dbReference type="Proteomes" id="UP001530400">
    <property type="component" value="Unassembled WGS sequence"/>
</dbReference>
<dbReference type="EMBL" id="JALLPJ020000626">
    <property type="protein sequence ID" value="KAL3787049.1"/>
    <property type="molecule type" value="Genomic_DNA"/>
</dbReference>
<organism evidence="1 2">
    <name type="scientific">Cyclotella atomus</name>
    <dbReference type="NCBI Taxonomy" id="382360"/>
    <lineage>
        <taxon>Eukaryota</taxon>
        <taxon>Sar</taxon>
        <taxon>Stramenopiles</taxon>
        <taxon>Ochrophyta</taxon>
        <taxon>Bacillariophyta</taxon>
        <taxon>Coscinodiscophyceae</taxon>
        <taxon>Thalassiosirophycidae</taxon>
        <taxon>Stephanodiscales</taxon>
        <taxon>Stephanodiscaceae</taxon>
        <taxon>Cyclotella</taxon>
    </lineage>
</organism>
<evidence type="ECO:0000313" key="1">
    <source>
        <dbReference type="EMBL" id="KAL3787049.1"/>
    </source>
</evidence>